<keyword evidence="2" id="KW-1185">Reference proteome</keyword>
<evidence type="ECO:0000313" key="2">
    <source>
        <dbReference type="Proteomes" id="UP000823674"/>
    </source>
</evidence>
<gene>
    <name evidence="1" type="primary">A09g501020.1_BraROA</name>
    <name evidence="1" type="ORF">IGI04_033404</name>
</gene>
<dbReference type="Proteomes" id="UP000823674">
    <property type="component" value="Chromosome A09"/>
</dbReference>
<sequence>MSLPKTTGEEVEPAIAGWDLESVFLSDEEEENLNNKVKNLKQSSFYRQPRRLRLRLHQTRRLRLPLHRQRQSNLV</sequence>
<protein>
    <submittedName>
        <fullName evidence="1">Uncharacterized protein</fullName>
    </submittedName>
</protein>
<accession>A0ABQ7L5R3</accession>
<name>A0ABQ7L5R3_BRACM</name>
<organism evidence="1 2">
    <name type="scientific">Brassica rapa subsp. trilocularis</name>
    <dbReference type="NCBI Taxonomy" id="1813537"/>
    <lineage>
        <taxon>Eukaryota</taxon>
        <taxon>Viridiplantae</taxon>
        <taxon>Streptophyta</taxon>
        <taxon>Embryophyta</taxon>
        <taxon>Tracheophyta</taxon>
        <taxon>Spermatophyta</taxon>
        <taxon>Magnoliopsida</taxon>
        <taxon>eudicotyledons</taxon>
        <taxon>Gunneridae</taxon>
        <taxon>Pentapetalae</taxon>
        <taxon>rosids</taxon>
        <taxon>malvids</taxon>
        <taxon>Brassicales</taxon>
        <taxon>Brassicaceae</taxon>
        <taxon>Brassiceae</taxon>
        <taxon>Brassica</taxon>
    </lineage>
</organism>
<proteinExistence type="predicted"/>
<comment type="caution">
    <text evidence="1">The sequence shown here is derived from an EMBL/GenBank/DDBJ whole genome shotgun (WGS) entry which is preliminary data.</text>
</comment>
<evidence type="ECO:0000313" key="1">
    <source>
        <dbReference type="EMBL" id="KAG5381934.1"/>
    </source>
</evidence>
<dbReference type="EMBL" id="JADBGQ010000008">
    <property type="protein sequence ID" value="KAG5381934.1"/>
    <property type="molecule type" value="Genomic_DNA"/>
</dbReference>
<reference evidence="1 2" key="1">
    <citation type="submission" date="2021-03" db="EMBL/GenBank/DDBJ databases">
        <authorList>
            <person name="King G.J."/>
            <person name="Bancroft I."/>
            <person name="Baten A."/>
            <person name="Bloomfield J."/>
            <person name="Borpatragohain P."/>
            <person name="He Z."/>
            <person name="Irish N."/>
            <person name="Irwin J."/>
            <person name="Liu K."/>
            <person name="Mauleon R.P."/>
            <person name="Moore J."/>
            <person name="Morris R."/>
            <person name="Ostergaard L."/>
            <person name="Wang B."/>
            <person name="Wells R."/>
        </authorList>
    </citation>
    <scope>NUCLEOTIDE SEQUENCE [LARGE SCALE GENOMIC DNA]</scope>
    <source>
        <strain evidence="1">R-o-18</strain>
        <tissue evidence="1">Leaf</tissue>
    </source>
</reference>